<dbReference type="Gene3D" id="1.20.1070.10">
    <property type="entry name" value="Rhodopsin 7-helix transmembrane proteins"/>
    <property type="match status" value="1"/>
</dbReference>
<keyword evidence="3" id="KW-1185">Reference proteome</keyword>
<sequence>MGRGGARAKASGGTLTGEGPLISQSLSLNLTLFQFLQTGYFEKDLLSYCANRLAEYSCIYWLNPNVDEETEAVELHTAAYQTENVGFTTPADAEFTKYPSHFINMDRDKPTGVTVVHTLTDGQPITGTFLGPVNVREVLLSEHGTSVAVVESNRLPLDAVARVILPFLLVLACFSNLFLLRTAYKLSRRRLPLAIYFVYITLLDQIDLFARGTDYLVEAYGGIRLFTAVQFLDRSACQLQTMIHSGLRHVHAALLIGFAIDTWRFARSPHLYAAVYRREWTRNVLILSAVLAITIDSQFLWTFDLSLLHTKTLHERLVRKACECGFSSTTTLSPLFLNVIWPMIDHMWTEIIPCVVCGFLGTFALIMLRLRRRCQISATDSNAAKCDSGKQQHAATATSDTEGDQEKRTSGDYFKNVVYRWFDGHTIHEAPKAYALVVIIDSVFIVPRAIYYLTKYAMFASKLPVNSETPLKTIRE</sequence>
<keyword evidence="1" id="KW-0812">Transmembrane</keyword>
<dbReference type="EMBL" id="UZAN01041631">
    <property type="protein sequence ID" value="VDP73612.1"/>
    <property type="molecule type" value="Genomic_DNA"/>
</dbReference>
<protein>
    <submittedName>
        <fullName evidence="4">G protein-coupled receptor</fullName>
    </submittedName>
</protein>
<evidence type="ECO:0000313" key="3">
    <source>
        <dbReference type="Proteomes" id="UP000272942"/>
    </source>
</evidence>
<feature type="transmembrane region" description="Helical" evidence="1">
    <location>
        <begin position="159"/>
        <end position="179"/>
    </location>
</feature>
<evidence type="ECO:0000313" key="4">
    <source>
        <dbReference type="WBParaSite" id="ECPE_0000479201-mRNA-1"/>
    </source>
</evidence>
<accession>A0A183ACU5</accession>
<dbReference type="AlphaFoldDB" id="A0A183ACU5"/>
<dbReference type="Proteomes" id="UP000272942">
    <property type="component" value="Unassembled WGS sequence"/>
</dbReference>
<keyword evidence="1" id="KW-1133">Transmembrane helix</keyword>
<organism evidence="4">
    <name type="scientific">Echinostoma caproni</name>
    <dbReference type="NCBI Taxonomy" id="27848"/>
    <lineage>
        <taxon>Eukaryota</taxon>
        <taxon>Metazoa</taxon>
        <taxon>Spiralia</taxon>
        <taxon>Lophotrochozoa</taxon>
        <taxon>Platyhelminthes</taxon>
        <taxon>Trematoda</taxon>
        <taxon>Digenea</taxon>
        <taxon>Plagiorchiida</taxon>
        <taxon>Echinostomata</taxon>
        <taxon>Echinostomatoidea</taxon>
        <taxon>Echinostomatidae</taxon>
        <taxon>Echinostoma</taxon>
    </lineage>
</organism>
<keyword evidence="1" id="KW-0472">Membrane</keyword>
<dbReference type="SUPFAM" id="SSF81321">
    <property type="entry name" value="Family A G protein-coupled receptor-like"/>
    <property type="match status" value="1"/>
</dbReference>
<evidence type="ECO:0000256" key="1">
    <source>
        <dbReference type="SAM" id="Phobius"/>
    </source>
</evidence>
<feature type="transmembrane region" description="Helical" evidence="1">
    <location>
        <begin position="350"/>
        <end position="368"/>
    </location>
</feature>
<reference evidence="4" key="1">
    <citation type="submission" date="2016-06" db="UniProtKB">
        <authorList>
            <consortium name="WormBaseParasite"/>
        </authorList>
    </citation>
    <scope>IDENTIFICATION</scope>
</reference>
<feature type="transmembrane region" description="Helical" evidence="1">
    <location>
        <begin position="284"/>
        <end position="303"/>
    </location>
</feature>
<dbReference type="WBParaSite" id="ECPE_0000479201-mRNA-1">
    <property type="protein sequence ID" value="ECPE_0000479201-mRNA-1"/>
    <property type="gene ID" value="ECPE_0000479201"/>
</dbReference>
<proteinExistence type="predicted"/>
<name>A0A183ACU5_9TREM</name>
<reference evidence="2 3" key="2">
    <citation type="submission" date="2018-11" db="EMBL/GenBank/DDBJ databases">
        <authorList>
            <consortium name="Pathogen Informatics"/>
        </authorList>
    </citation>
    <scope>NUCLEOTIDE SEQUENCE [LARGE SCALE GENOMIC DNA]</scope>
    <source>
        <strain evidence="2 3">Egypt</strain>
    </source>
</reference>
<dbReference type="OrthoDB" id="6263941at2759"/>
<evidence type="ECO:0000313" key="2">
    <source>
        <dbReference type="EMBL" id="VDP73612.1"/>
    </source>
</evidence>
<gene>
    <name evidence="2" type="ORF">ECPE_LOCUS4780</name>
</gene>